<organism evidence="1 2">
    <name type="scientific">Cordylochernes scorpioides</name>
    <dbReference type="NCBI Taxonomy" id="51811"/>
    <lineage>
        <taxon>Eukaryota</taxon>
        <taxon>Metazoa</taxon>
        <taxon>Ecdysozoa</taxon>
        <taxon>Arthropoda</taxon>
        <taxon>Chelicerata</taxon>
        <taxon>Arachnida</taxon>
        <taxon>Pseudoscorpiones</taxon>
        <taxon>Cheliferoidea</taxon>
        <taxon>Chernetidae</taxon>
        <taxon>Cordylochernes</taxon>
    </lineage>
</organism>
<evidence type="ECO:0000313" key="1">
    <source>
        <dbReference type="EMBL" id="UYV64189.1"/>
    </source>
</evidence>
<proteinExistence type="predicted"/>
<name>A0ABY6K5T2_9ARAC</name>
<protein>
    <submittedName>
        <fullName evidence="1">Uncharacterized protein</fullName>
    </submittedName>
</protein>
<sequence>MRMTMGIYEERVRSILHEELGIRKLCARQWNQLGTLEDAFLDIDYSDGTLEPPFSGHPTREHLSTKDSFHLQNYHFYYLATLRVVDSQMAFGDFPDCISCSQNPVIFNEC</sequence>
<accession>A0ABY6K5T2</accession>
<dbReference type="EMBL" id="CP092864">
    <property type="protein sequence ID" value="UYV64189.1"/>
    <property type="molecule type" value="Genomic_DNA"/>
</dbReference>
<evidence type="ECO:0000313" key="2">
    <source>
        <dbReference type="Proteomes" id="UP001235939"/>
    </source>
</evidence>
<keyword evidence="2" id="KW-1185">Reference proteome</keyword>
<dbReference type="Proteomes" id="UP001235939">
    <property type="component" value="Chromosome 02"/>
</dbReference>
<reference evidence="1 2" key="1">
    <citation type="submission" date="2022-01" db="EMBL/GenBank/DDBJ databases">
        <title>A chromosomal length assembly of Cordylochernes scorpioides.</title>
        <authorList>
            <person name="Zeh D."/>
            <person name="Zeh J."/>
        </authorList>
    </citation>
    <scope>NUCLEOTIDE SEQUENCE [LARGE SCALE GENOMIC DNA]</scope>
    <source>
        <strain evidence="1">IN4F17</strain>
        <tissue evidence="1">Whole Body</tissue>
    </source>
</reference>
<gene>
    <name evidence="1" type="ORF">LAZ67_2007004</name>
</gene>